<accession>A0A481YV69</accession>
<sequence length="103" mass="12194">MAKPIILRQVNDEGFLWSEWNERQWVDHFLRNRTGEVVWQEFSHASHTTDQPWERVTLTNHRKDVLTFEMTTIGGGAQCRNATLNGLTTRCETDRGRLKFYQK</sequence>
<protein>
    <submittedName>
        <fullName evidence="1">Uncharacterized protein</fullName>
    </submittedName>
</protein>
<reference evidence="1" key="1">
    <citation type="journal article" date="2019" name="MBio">
        <title>Virus Genomes from Deep Sea Sediments Expand the Ocean Megavirome and Support Independent Origins of Viral Gigantism.</title>
        <authorList>
            <person name="Backstrom D."/>
            <person name="Yutin N."/>
            <person name="Jorgensen S.L."/>
            <person name="Dharamshi J."/>
            <person name="Homa F."/>
            <person name="Zaremba-Niedwiedzka K."/>
            <person name="Spang A."/>
            <person name="Wolf Y.I."/>
            <person name="Koonin E.V."/>
            <person name="Ettema T.J."/>
        </authorList>
    </citation>
    <scope>NUCLEOTIDE SEQUENCE</scope>
</reference>
<evidence type="ECO:0000313" key="1">
    <source>
        <dbReference type="EMBL" id="QBK86797.1"/>
    </source>
</evidence>
<proteinExistence type="predicted"/>
<organism evidence="1">
    <name type="scientific">Marseillevirus LCMAC103</name>
    <dbReference type="NCBI Taxonomy" id="2506604"/>
    <lineage>
        <taxon>Viruses</taxon>
        <taxon>Varidnaviria</taxon>
        <taxon>Bamfordvirae</taxon>
        <taxon>Nucleocytoviricota</taxon>
        <taxon>Megaviricetes</taxon>
        <taxon>Pimascovirales</taxon>
        <taxon>Pimascovirales incertae sedis</taxon>
        <taxon>Marseilleviridae</taxon>
    </lineage>
</organism>
<gene>
    <name evidence="1" type="ORF">LCMAC103_01290</name>
</gene>
<dbReference type="EMBL" id="MK500336">
    <property type="protein sequence ID" value="QBK86797.1"/>
    <property type="molecule type" value="Genomic_DNA"/>
</dbReference>
<name>A0A481YV69_9VIRU</name>